<evidence type="ECO:0000256" key="1">
    <source>
        <dbReference type="SAM" id="Phobius"/>
    </source>
</evidence>
<protein>
    <submittedName>
        <fullName evidence="2">Uncharacterized protein</fullName>
    </submittedName>
</protein>
<sequence length="212" mass="23103">MRFSKTFSKFSYTLAIIHGFLIGAVSIGLFAIFIQWQDISTTAETPVIPATPEKPEQVEVTAPADVTTPTQFYAKQHGVFTTADGATALLQSNPAMKSAAIVITDGKYYVWSAASTVESEVKVEGSTDSFVKPFKINSSACTEQSMQKLPVFLANQDPAKFNFAGTGNEGAKPKDWDSNITALSTLSKDFNVIRVQLLSHYFAQNDCLKIEL</sequence>
<dbReference type="AlphaFoldDB" id="A0A9X3LEZ5"/>
<reference evidence="2" key="1">
    <citation type="submission" date="2022-05" db="EMBL/GenBank/DDBJ databases">
        <authorList>
            <person name="Colautti A."/>
            <person name="Iacumin L."/>
        </authorList>
    </citation>
    <scope>NUCLEOTIDE SEQUENCE</scope>
    <source>
        <strain evidence="2">SK 55</strain>
    </source>
</reference>
<keyword evidence="3" id="KW-1185">Reference proteome</keyword>
<accession>A0A9X3LEZ5</accession>
<comment type="caution">
    <text evidence="2">The sequence shown here is derived from an EMBL/GenBank/DDBJ whole genome shotgun (WGS) entry which is preliminary data.</text>
</comment>
<gene>
    <name evidence="2" type="ORF">M9R32_03045</name>
</gene>
<evidence type="ECO:0000313" key="2">
    <source>
        <dbReference type="EMBL" id="MCZ8536170.1"/>
    </source>
</evidence>
<proteinExistence type="predicted"/>
<keyword evidence="1" id="KW-0812">Transmembrane</keyword>
<name>A0A9X3LEZ5_9BACL</name>
<keyword evidence="1" id="KW-0472">Membrane</keyword>
<dbReference type="Proteomes" id="UP001152173">
    <property type="component" value="Unassembled WGS sequence"/>
</dbReference>
<dbReference type="EMBL" id="JAMKBJ010000002">
    <property type="protein sequence ID" value="MCZ8536170.1"/>
    <property type="molecule type" value="Genomic_DNA"/>
</dbReference>
<evidence type="ECO:0000313" key="3">
    <source>
        <dbReference type="Proteomes" id="UP001152173"/>
    </source>
</evidence>
<organism evidence="2 3">
    <name type="scientific">Paenisporosarcina quisquiliarum</name>
    <dbReference type="NCBI Taxonomy" id="365346"/>
    <lineage>
        <taxon>Bacteria</taxon>
        <taxon>Bacillati</taxon>
        <taxon>Bacillota</taxon>
        <taxon>Bacilli</taxon>
        <taxon>Bacillales</taxon>
        <taxon>Caryophanaceae</taxon>
        <taxon>Paenisporosarcina</taxon>
    </lineage>
</organism>
<feature type="transmembrane region" description="Helical" evidence="1">
    <location>
        <begin position="12"/>
        <end position="36"/>
    </location>
</feature>
<keyword evidence="1" id="KW-1133">Transmembrane helix</keyword>
<dbReference type="RefSeq" id="WP_269925276.1">
    <property type="nucleotide sequence ID" value="NZ_JAMKBJ010000002.1"/>
</dbReference>